<dbReference type="NCBIfam" id="NF004079">
    <property type="entry name" value="PRK05584.1"/>
    <property type="match status" value="1"/>
</dbReference>
<dbReference type="InterPro" id="IPR035994">
    <property type="entry name" value="Nucleoside_phosphorylase_sf"/>
</dbReference>
<gene>
    <name evidence="7" type="primary">mtnN</name>
    <name evidence="7" type="ORF">ACLFYP115_03157</name>
</gene>
<dbReference type="GO" id="GO:0008930">
    <property type="term" value="F:methylthioadenosine nucleosidase activity"/>
    <property type="evidence" value="ECO:0007669"/>
    <property type="project" value="InterPro"/>
</dbReference>
<dbReference type="GO" id="GO:0005829">
    <property type="term" value="C:cytosol"/>
    <property type="evidence" value="ECO:0007669"/>
    <property type="project" value="TreeGrafter"/>
</dbReference>
<comment type="pathway">
    <text evidence="1">Amino-acid biosynthesis; L-methionine biosynthesis via salvage pathway; S-methyl-5-thio-alpha-D-ribose 1-phosphate from S-methyl-5'-thioadenosine (hydrolase route): step 1/2.</text>
</comment>
<organism evidence="7">
    <name type="scientific">Anaerostipes caccae</name>
    <dbReference type="NCBI Taxonomy" id="105841"/>
    <lineage>
        <taxon>Bacteria</taxon>
        <taxon>Bacillati</taxon>
        <taxon>Bacillota</taxon>
        <taxon>Clostridia</taxon>
        <taxon>Lachnospirales</taxon>
        <taxon>Lachnospiraceae</taxon>
        <taxon>Anaerostipes</taxon>
    </lineage>
</organism>
<dbReference type="UniPathway" id="UPA00904">
    <property type="reaction ID" value="UER00871"/>
</dbReference>
<dbReference type="GO" id="GO:0008782">
    <property type="term" value="F:adenosylhomocysteine nucleosidase activity"/>
    <property type="evidence" value="ECO:0007669"/>
    <property type="project" value="UniProtKB-EC"/>
</dbReference>
<accession>A0A6N2WAP1</accession>
<dbReference type="GO" id="GO:0019509">
    <property type="term" value="P:L-methionine salvage from methylthioadenosine"/>
    <property type="evidence" value="ECO:0007669"/>
    <property type="project" value="UniProtKB-UniPathway"/>
</dbReference>
<dbReference type="SUPFAM" id="SSF53167">
    <property type="entry name" value="Purine and uridine phosphorylases"/>
    <property type="match status" value="1"/>
</dbReference>
<dbReference type="PANTHER" id="PTHR46832:SF1">
    <property type="entry name" value="5'-METHYLTHIOADENOSINE_S-ADENOSYLHOMOCYSTEINE NUCLEOSIDASE"/>
    <property type="match status" value="1"/>
</dbReference>
<dbReference type="CDD" id="cd09008">
    <property type="entry name" value="MTAN"/>
    <property type="match status" value="1"/>
</dbReference>
<dbReference type="PANTHER" id="PTHR46832">
    <property type="entry name" value="5'-METHYLTHIOADENOSINE/S-ADENOSYLHOMOCYSTEINE NUCLEOSIDASE"/>
    <property type="match status" value="1"/>
</dbReference>
<proteinExistence type="predicted"/>
<keyword evidence="5" id="KW-0486">Methionine biosynthesis</keyword>
<dbReference type="RefSeq" id="WP_006568156.1">
    <property type="nucleotide sequence ID" value="NZ_BAABZP010000001.1"/>
</dbReference>
<keyword evidence="7" id="KW-0326">Glycosidase</keyword>
<evidence type="ECO:0000256" key="5">
    <source>
        <dbReference type="ARBA" id="ARBA00023167"/>
    </source>
</evidence>
<evidence type="ECO:0000256" key="3">
    <source>
        <dbReference type="ARBA" id="ARBA00022605"/>
    </source>
</evidence>
<protein>
    <recommendedName>
        <fullName evidence="2">adenosylhomocysteine nucleosidase</fullName>
        <ecNumber evidence="2">3.2.2.9</ecNumber>
    </recommendedName>
</protein>
<name>A0A6N2WAP1_9FIRM</name>
<dbReference type="GO" id="GO:0009164">
    <property type="term" value="P:nucleoside catabolic process"/>
    <property type="evidence" value="ECO:0007669"/>
    <property type="project" value="InterPro"/>
</dbReference>
<dbReference type="Gene3D" id="3.40.50.1580">
    <property type="entry name" value="Nucleoside phosphorylase domain"/>
    <property type="match status" value="1"/>
</dbReference>
<evidence type="ECO:0000259" key="6">
    <source>
        <dbReference type="Pfam" id="PF01048"/>
    </source>
</evidence>
<dbReference type="NCBIfam" id="TIGR01704">
    <property type="entry name" value="MTA_SAH-Nsdase"/>
    <property type="match status" value="1"/>
</dbReference>
<sequence length="238" mass="26240">MKIGIIGAMEEEVESLISSMENAQKTSKASMDFYEGRLWGNDAVVVMSGIGKVNMAVCTQILIDCFSVDKLINTGVAGGLYKEIEIGDIVISSDAVQHDMDAVGFGYKPGEIPRMECSVFRADEELIREAEEACRKVNPDIRCFTGRVLSGDQFISSDEKKHRLIENFGGYCAEMEGAAMAQTAYLNKVPFVVLRAISDKCDDTATVSYSEFEEAAIKHIIRLIHGILDKEASNFVRQ</sequence>
<dbReference type="GO" id="GO:0019284">
    <property type="term" value="P:L-methionine salvage from S-adenosylmethionine"/>
    <property type="evidence" value="ECO:0007669"/>
    <property type="project" value="TreeGrafter"/>
</dbReference>
<dbReference type="EC" id="3.2.2.9" evidence="2"/>
<dbReference type="Pfam" id="PF01048">
    <property type="entry name" value="PNP_UDP_1"/>
    <property type="match status" value="1"/>
</dbReference>
<evidence type="ECO:0000256" key="2">
    <source>
        <dbReference type="ARBA" id="ARBA00011974"/>
    </source>
</evidence>
<dbReference type="InterPro" id="IPR010049">
    <property type="entry name" value="MTA_SAH_Nsdase"/>
</dbReference>
<keyword evidence="3" id="KW-0028">Amino-acid biosynthesis</keyword>
<evidence type="ECO:0000256" key="1">
    <source>
        <dbReference type="ARBA" id="ARBA00004945"/>
    </source>
</evidence>
<evidence type="ECO:0000313" key="7">
    <source>
        <dbReference type="EMBL" id="VYT39193.1"/>
    </source>
</evidence>
<feature type="domain" description="Nucleoside phosphorylase" evidence="6">
    <location>
        <begin position="2"/>
        <end position="227"/>
    </location>
</feature>
<dbReference type="InterPro" id="IPR000845">
    <property type="entry name" value="Nucleoside_phosphorylase_d"/>
</dbReference>
<evidence type="ECO:0000256" key="4">
    <source>
        <dbReference type="ARBA" id="ARBA00022801"/>
    </source>
</evidence>
<dbReference type="EMBL" id="CACRSQ010000010">
    <property type="protein sequence ID" value="VYT39193.1"/>
    <property type="molecule type" value="Genomic_DNA"/>
</dbReference>
<keyword evidence="4 7" id="KW-0378">Hydrolase</keyword>
<dbReference type="AlphaFoldDB" id="A0A6N2WAP1"/>
<reference evidence="7" key="1">
    <citation type="submission" date="2019-11" db="EMBL/GenBank/DDBJ databases">
        <authorList>
            <person name="Feng L."/>
        </authorList>
    </citation>
    <scope>NUCLEOTIDE SEQUENCE</scope>
    <source>
        <strain evidence="7">AcaccaeLFYP115</strain>
    </source>
</reference>